<feature type="transmembrane region" description="Helical" evidence="1">
    <location>
        <begin position="185"/>
        <end position="205"/>
    </location>
</feature>
<dbReference type="EMBL" id="BNAI01000003">
    <property type="protein sequence ID" value="GHF18107.1"/>
    <property type="molecule type" value="Genomic_DNA"/>
</dbReference>
<comment type="caution">
    <text evidence="2">The sequence shown here is derived from an EMBL/GenBank/DDBJ whole genome shotgun (WGS) entry which is preliminary data.</text>
</comment>
<keyword evidence="1" id="KW-0812">Transmembrane</keyword>
<evidence type="ECO:0000256" key="1">
    <source>
        <dbReference type="SAM" id="Phobius"/>
    </source>
</evidence>
<sequence>MSAPEQDSPGVRLRPRFGLVLTLLVAALAVAALATFLVVGDPLGMLLHGWGVVLTAYLVWLLFWAPSVTIADHAVIVDNPLRRVTVSWSAIERIDTRWSLRLYVRNGSVTAWSAPAPSRYAMARVSKTELKGLPESTYGPGASVGLGDLPESESGLAAYYVRRRWEQLRDDDALTAAVSVTTQWLWPRIAVLLALTAATVAGFFLP</sequence>
<reference evidence="2" key="2">
    <citation type="submission" date="2020-09" db="EMBL/GenBank/DDBJ databases">
        <authorList>
            <person name="Sun Q."/>
            <person name="Zhou Y."/>
        </authorList>
    </citation>
    <scope>NUCLEOTIDE SEQUENCE</scope>
    <source>
        <strain evidence="2">CGMCC 1.16548</strain>
    </source>
</reference>
<evidence type="ECO:0000313" key="2">
    <source>
        <dbReference type="EMBL" id="GHF18107.1"/>
    </source>
</evidence>
<protein>
    <recommendedName>
        <fullName evidence="4">PH domain-containing protein</fullName>
    </recommendedName>
</protein>
<dbReference type="Proteomes" id="UP000617531">
    <property type="component" value="Unassembled WGS sequence"/>
</dbReference>
<proteinExistence type="predicted"/>
<evidence type="ECO:0008006" key="4">
    <source>
        <dbReference type="Google" id="ProtNLM"/>
    </source>
</evidence>
<organism evidence="2 3">
    <name type="scientific">Pseudolysinimonas yzui</name>
    <dbReference type="NCBI Taxonomy" id="2708254"/>
    <lineage>
        <taxon>Bacteria</taxon>
        <taxon>Bacillati</taxon>
        <taxon>Actinomycetota</taxon>
        <taxon>Actinomycetes</taxon>
        <taxon>Micrococcales</taxon>
        <taxon>Microbacteriaceae</taxon>
        <taxon>Pseudolysinimonas</taxon>
    </lineage>
</organism>
<reference evidence="2" key="1">
    <citation type="journal article" date="2014" name="Int. J. Syst. Evol. Microbiol.">
        <title>Complete genome sequence of Corynebacterium casei LMG S-19264T (=DSM 44701T), isolated from a smear-ripened cheese.</title>
        <authorList>
            <consortium name="US DOE Joint Genome Institute (JGI-PGF)"/>
            <person name="Walter F."/>
            <person name="Albersmeier A."/>
            <person name="Kalinowski J."/>
            <person name="Ruckert C."/>
        </authorList>
    </citation>
    <scope>NUCLEOTIDE SEQUENCE</scope>
    <source>
        <strain evidence="2">CGMCC 1.16548</strain>
    </source>
</reference>
<feature type="transmembrane region" description="Helical" evidence="1">
    <location>
        <begin position="45"/>
        <end position="65"/>
    </location>
</feature>
<keyword evidence="1" id="KW-1133">Transmembrane helix</keyword>
<keyword evidence="3" id="KW-1185">Reference proteome</keyword>
<gene>
    <name evidence="2" type="ORF">GCM10011600_18800</name>
</gene>
<evidence type="ECO:0000313" key="3">
    <source>
        <dbReference type="Proteomes" id="UP000617531"/>
    </source>
</evidence>
<accession>A0A8J3GR26</accession>
<keyword evidence="1" id="KW-0472">Membrane</keyword>
<dbReference type="AlphaFoldDB" id="A0A8J3GR26"/>
<feature type="transmembrane region" description="Helical" evidence="1">
    <location>
        <begin position="17"/>
        <end position="39"/>
    </location>
</feature>
<dbReference type="RefSeq" id="WP_191283225.1">
    <property type="nucleotide sequence ID" value="NZ_BNAI01000003.1"/>
</dbReference>
<name>A0A8J3GR26_9MICO</name>